<keyword evidence="7 9" id="KW-1133">Transmembrane helix</keyword>
<evidence type="ECO:0000313" key="12">
    <source>
        <dbReference type="Proteomes" id="UP000001692"/>
    </source>
</evidence>
<proteinExistence type="inferred from homology"/>
<evidence type="ECO:0000256" key="7">
    <source>
        <dbReference type="ARBA" id="ARBA00022989"/>
    </source>
</evidence>
<dbReference type="AlphaFoldDB" id="B3RC61"/>
<keyword evidence="3 9" id="KW-0813">Transport</keyword>
<dbReference type="Proteomes" id="UP000001692">
    <property type="component" value="Chromosome 2"/>
</dbReference>
<dbReference type="InterPro" id="IPR043429">
    <property type="entry name" value="ArtM/GltK/GlnP/TcyL/YhdX-like"/>
</dbReference>
<evidence type="ECO:0000256" key="8">
    <source>
        <dbReference type="ARBA" id="ARBA00023136"/>
    </source>
</evidence>
<evidence type="ECO:0000256" key="3">
    <source>
        <dbReference type="ARBA" id="ARBA00022448"/>
    </source>
</evidence>
<dbReference type="eggNOG" id="COG0765">
    <property type="taxonomic scope" value="Bacteria"/>
</dbReference>
<comment type="subcellular location">
    <subcellularLocation>
        <location evidence="1">Cell inner membrane</location>
        <topology evidence="1">Multi-pass membrane protein</topology>
    </subcellularLocation>
    <subcellularLocation>
        <location evidence="9">Cell membrane</location>
        <topology evidence="9">Multi-pass membrane protein</topology>
    </subcellularLocation>
</comment>
<dbReference type="NCBIfam" id="TIGR01726">
    <property type="entry name" value="HEQRo_perm_3TM"/>
    <property type="match status" value="1"/>
</dbReference>
<dbReference type="InterPro" id="IPR035906">
    <property type="entry name" value="MetI-like_sf"/>
</dbReference>
<keyword evidence="12" id="KW-1185">Reference proteome</keyword>
<feature type="transmembrane region" description="Helical" evidence="9">
    <location>
        <begin position="97"/>
        <end position="118"/>
    </location>
</feature>
<feature type="transmembrane region" description="Helical" evidence="9">
    <location>
        <begin position="46"/>
        <end position="76"/>
    </location>
</feature>
<evidence type="ECO:0000256" key="4">
    <source>
        <dbReference type="ARBA" id="ARBA00022475"/>
    </source>
</evidence>
<dbReference type="Pfam" id="PF00528">
    <property type="entry name" value="BPD_transp_1"/>
    <property type="match status" value="1"/>
</dbReference>
<name>B3RC61_CUPTR</name>
<evidence type="ECO:0000256" key="9">
    <source>
        <dbReference type="RuleBase" id="RU363032"/>
    </source>
</evidence>
<feature type="transmembrane region" description="Helical" evidence="9">
    <location>
        <begin position="227"/>
        <end position="246"/>
    </location>
</feature>
<dbReference type="InterPro" id="IPR010065">
    <property type="entry name" value="AA_ABC_transptr_permease_3TM"/>
</dbReference>
<evidence type="ECO:0000313" key="11">
    <source>
        <dbReference type="EMBL" id="CAQ72486.1"/>
    </source>
</evidence>
<dbReference type="GO" id="GO:0043190">
    <property type="term" value="C:ATP-binding cassette (ABC) transporter complex"/>
    <property type="evidence" value="ECO:0007669"/>
    <property type="project" value="InterPro"/>
</dbReference>
<keyword evidence="6" id="KW-0029">Amino-acid transport</keyword>
<sequence>MPTWLCAAAGASGGGGMTDFLAAVVATLKPLGLNYAFVLDAGERSAFLRGLLVTLELCLLTIPCSLAAGLVLAAMLTSGRRALAAPARAFVELTRNTPTLVQLYCAFLVLNMLITQQLASRGTGNPLTPFVWVVIVVSLHKAVFHAEALRAGIEAVPRITLEAARSLAFSRRQLLLQVELPLAVRFALPALVNNVVDLVKMTAVASAIAVGDLTYEAIMIWTQRDNVLELLLLILACFGLLTWLVSRAGRWLENRLRMPGYGH</sequence>
<evidence type="ECO:0000256" key="6">
    <source>
        <dbReference type="ARBA" id="ARBA00022970"/>
    </source>
</evidence>
<dbReference type="GO" id="GO:0006865">
    <property type="term" value="P:amino acid transport"/>
    <property type="evidence" value="ECO:0007669"/>
    <property type="project" value="UniProtKB-KW"/>
</dbReference>
<organism evidence="11 12">
    <name type="scientific">Cupriavidus taiwanensis (strain DSM 17343 / BCRC 17206 / CCUG 44338 / CIP 107171 / LMG 19424 / R1)</name>
    <name type="common">Ralstonia taiwanensis (strain LMG 19424)</name>
    <dbReference type="NCBI Taxonomy" id="977880"/>
    <lineage>
        <taxon>Bacteria</taxon>
        <taxon>Pseudomonadati</taxon>
        <taxon>Pseudomonadota</taxon>
        <taxon>Betaproteobacteria</taxon>
        <taxon>Burkholderiales</taxon>
        <taxon>Burkholderiaceae</taxon>
        <taxon>Cupriavidus</taxon>
    </lineage>
</organism>
<protein>
    <submittedName>
        <fullName evidence="11">ABC transporter, permease protein</fullName>
    </submittedName>
</protein>
<evidence type="ECO:0000256" key="5">
    <source>
        <dbReference type="ARBA" id="ARBA00022692"/>
    </source>
</evidence>
<keyword evidence="5 9" id="KW-0812">Transmembrane</keyword>
<dbReference type="PROSITE" id="PS50928">
    <property type="entry name" value="ABC_TM1"/>
    <property type="match status" value="1"/>
</dbReference>
<keyword evidence="8 9" id="KW-0472">Membrane</keyword>
<evidence type="ECO:0000259" key="10">
    <source>
        <dbReference type="PROSITE" id="PS50928"/>
    </source>
</evidence>
<feature type="domain" description="ABC transmembrane type-1" evidence="10">
    <location>
        <begin position="51"/>
        <end position="246"/>
    </location>
</feature>
<dbReference type="PANTHER" id="PTHR30614">
    <property type="entry name" value="MEMBRANE COMPONENT OF AMINO ACID ABC TRANSPORTER"/>
    <property type="match status" value="1"/>
</dbReference>
<comment type="similarity">
    <text evidence="2">Belongs to the binding-protein-dependent transport system permease family. HisMQ subfamily.</text>
</comment>
<keyword evidence="4" id="KW-1003">Cell membrane</keyword>
<reference evidence="11 12" key="1">
    <citation type="journal article" date="2008" name="Genome Res.">
        <title>Genome sequence of the beta-rhizobium Cupriavidus taiwanensis and comparative genomics of rhizobia.</title>
        <authorList>
            <person name="Amadou C."/>
            <person name="Pascal G."/>
            <person name="Mangenot S."/>
            <person name="Glew M."/>
            <person name="Bontemps C."/>
            <person name="Capela D."/>
            <person name="Carrere S."/>
            <person name="Cruveiller S."/>
            <person name="Dossat C."/>
            <person name="Lajus A."/>
            <person name="Marchetti M."/>
            <person name="Poinsot V."/>
            <person name="Rouy Z."/>
            <person name="Servin B."/>
            <person name="Saad M."/>
            <person name="Schenowitz C."/>
            <person name="Barbe V."/>
            <person name="Batut J."/>
            <person name="Medigue C."/>
            <person name="Masson-Boivin C."/>
        </authorList>
    </citation>
    <scope>NUCLEOTIDE SEQUENCE [LARGE SCALE GENOMIC DNA]</scope>
    <source>
        <strain evidence="12">DSM 17343 / BCRC 17206 / CCUG 44338 / CIP 107171 / LMG 19424 / R1</strain>
    </source>
</reference>
<accession>B3RC61</accession>
<dbReference type="InterPro" id="IPR000515">
    <property type="entry name" value="MetI-like"/>
</dbReference>
<dbReference type="KEGG" id="cti:RALTA_B1905"/>
<dbReference type="SUPFAM" id="SSF161098">
    <property type="entry name" value="MetI-like"/>
    <property type="match status" value="1"/>
</dbReference>
<gene>
    <name evidence="11" type="ordered locus">RALTA_B1905</name>
</gene>
<dbReference type="Gene3D" id="1.10.3720.10">
    <property type="entry name" value="MetI-like"/>
    <property type="match status" value="1"/>
</dbReference>
<dbReference type="CDD" id="cd06261">
    <property type="entry name" value="TM_PBP2"/>
    <property type="match status" value="1"/>
</dbReference>
<evidence type="ECO:0000256" key="2">
    <source>
        <dbReference type="ARBA" id="ARBA00010072"/>
    </source>
</evidence>
<evidence type="ECO:0000256" key="1">
    <source>
        <dbReference type="ARBA" id="ARBA00004429"/>
    </source>
</evidence>
<dbReference type="HOGENOM" id="CLU_019602_1_3_4"/>
<dbReference type="EMBL" id="CU633750">
    <property type="protein sequence ID" value="CAQ72486.1"/>
    <property type="molecule type" value="Genomic_DNA"/>
</dbReference>
<dbReference type="GO" id="GO:0022857">
    <property type="term" value="F:transmembrane transporter activity"/>
    <property type="evidence" value="ECO:0007669"/>
    <property type="project" value="InterPro"/>
</dbReference>
<dbReference type="PANTHER" id="PTHR30614:SF0">
    <property type="entry name" value="L-CYSTINE TRANSPORT SYSTEM PERMEASE PROTEIN TCYL"/>
    <property type="match status" value="1"/>
</dbReference>